<dbReference type="InterPro" id="IPR013154">
    <property type="entry name" value="ADH-like_N"/>
</dbReference>
<evidence type="ECO:0000256" key="5">
    <source>
        <dbReference type="RuleBase" id="RU361277"/>
    </source>
</evidence>
<dbReference type="InterPro" id="IPR013149">
    <property type="entry name" value="ADH-like_C"/>
</dbReference>
<dbReference type="Pfam" id="PF08240">
    <property type="entry name" value="ADH_N"/>
    <property type="match status" value="1"/>
</dbReference>
<dbReference type="Gene3D" id="3.90.180.10">
    <property type="entry name" value="Medium-chain alcohol dehydrogenases, catalytic domain"/>
    <property type="match status" value="1"/>
</dbReference>
<feature type="domain" description="Alcohol dehydrogenase-like N-terminal" evidence="7">
    <location>
        <begin position="26"/>
        <end position="137"/>
    </location>
</feature>
<evidence type="ECO:0000313" key="9">
    <source>
        <dbReference type="Proteomes" id="UP000245639"/>
    </source>
</evidence>
<evidence type="ECO:0000259" key="6">
    <source>
        <dbReference type="Pfam" id="PF00107"/>
    </source>
</evidence>
<dbReference type="AlphaFoldDB" id="A0A2U1FFD4"/>
<keyword evidence="4" id="KW-0560">Oxidoreductase</keyword>
<dbReference type="PANTHER" id="PTHR42813">
    <property type="entry name" value="ZINC-TYPE ALCOHOL DEHYDROGENASE-LIKE"/>
    <property type="match status" value="1"/>
</dbReference>
<evidence type="ECO:0000259" key="7">
    <source>
        <dbReference type="Pfam" id="PF08240"/>
    </source>
</evidence>
<comment type="similarity">
    <text evidence="5">Belongs to the zinc-containing alcohol dehydrogenase family.</text>
</comment>
<evidence type="ECO:0000313" key="8">
    <source>
        <dbReference type="EMBL" id="PVZ10846.1"/>
    </source>
</evidence>
<accession>A0A2U1FFD4</accession>
<dbReference type="GO" id="GO:0008270">
    <property type="term" value="F:zinc ion binding"/>
    <property type="evidence" value="ECO:0007669"/>
    <property type="project" value="InterPro"/>
</dbReference>
<feature type="domain" description="Alcohol dehydrogenase-like C-terminal" evidence="6">
    <location>
        <begin position="181"/>
        <end position="287"/>
    </location>
</feature>
<dbReference type="Proteomes" id="UP000245639">
    <property type="component" value="Unassembled WGS sequence"/>
</dbReference>
<gene>
    <name evidence="8" type="ORF">C8D89_10457</name>
</gene>
<keyword evidence="2 5" id="KW-0479">Metal-binding</keyword>
<dbReference type="RefSeq" id="WP_243417981.1">
    <property type="nucleotide sequence ID" value="NZ_QEKW01000004.1"/>
</dbReference>
<dbReference type="InterPro" id="IPR036291">
    <property type="entry name" value="NAD(P)-bd_dom_sf"/>
</dbReference>
<dbReference type="SUPFAM" id="SSF51735">
    <property type="entry name" value="NAD(P)-binding Rossmann-fold domains"/>
    <property type="match status" value="1"/>
</dbReference>
<dbReference type="Pfam" id="PF00107">
    <property type="entry name" value="ADH_zinc_N"/>
    <property type="match status" value="1"/>
</dbReference>
<comment type="cofactor">
    <cofactor evidence="1 5">
        <name>Zn(2+)</name>
        <dbReference type="ChEBI" id="CHEBI:29105"/>
    </cofactor>
</comment>
<dbReference type="InterPro" id="IPR002328">
    <property type="entry name" value="ADH_Zn_CS"/>
</dbReference>
<comment type="caution">
    <text evidence="8">The sequence shown here is derived from an EMBL/GenBank/DDBJ whole genome shotgun (WGS) entry which is preliminary data.</text>
</comment>
<keyword evidence="3 5" id="KW-0862">Zinc</keyword>
<evidence type="ECO:0000256" key="2">
    <source>
        <dbReference type="ARBA" id="ARBA00022723"/>
    </source>
</evidence>
<dbReference type="SUPFAM" id="SSF50129">
    <property type="entry name" value="GroES-like"/>
    <property type="match status" value="1"/>
</dbReference>
<dbReference type="Gene3D" id="3.40.50.720">
    <property type="entry name" value="NAD(P)-binding Rossmann-like Domain"/>
    <property type="match status" value="1"/>
</dbReference>
<dbReference type="PANTHER" id="PTHR42813:SF2">
    <property type="entry name" value="DEHYDROGENASE, ZINC-CONTAINING, PUTATIVE (AFU_ORTHOLOGUE AFUA_2G02810)-RELATED"/>
    <property type="match status" value="1"/>
</dbReference>
<dbReference type="PROSITE" id="PS00059">
    <property type="entry name" value="ADH_ZINC"/>
    <property type="match status" value="1"/>
</dbReference>
<organism evidence="8 9">
    <name type="scientific">Actinomycetospora cinnamomea</name>
    <dbReference type="NCBI Taxonomy" id="663609"/>
    <lineage>
        <taxon>Bacteria</taxon>
        <taxon>Bacillati</taxon>
        <taxon>Actinomycetota</taxon>
        <taxon>Actinomycetes</taxon>
        <taxon>Pseudonocardiales</taxon>
        <taxon>Pseudonocardiaceae</taxon>
        <taxon>Actinomycetospora</taxon>
    </lineage>
</organism>
<reference evidence="8 9" key="1">
    <citation type="submission" date="2018-04" db="EMBL/GenBank/DDBJ databases">
        <title>Genomic Encyclopedia of Type Strains, Phase IV (KMG-IV): sequencing the most valuable type-strain genomes for metagenomic binning, comparative biology and taxonomic classification.</title>
        <authorList>
            <person name="Goeker M."/>
        </authorList>
    </citation>
    <scope>NUCLEOTIDE SEQUENCE [LARGE SCALE GENOMIC DNA]</scope>
    <source>
        <strain evidence="8 9">DSM 45771</strain>
    </source>
</reference>
<dbReference type="InterPro" id="IPR011032">
    <property type="entry name" value="GroES-like_sf"/>
</dbReference>
<dbReference type="GO" id="GO:0016491">
    <property type="term" value="F:oxidoreductase activity"/>
    <property type="evidence" value="ECO:0007669"/>
    <property type="project" value="UniProtKB-KW"/>
</dbReference>
<proteinExistence type="inferred from homology"/>
<protein>
    <submittedName>
        <fullName evidence="8">2-desacetyl-2-hydroxyethyl bacteriochlorophyllide A dehydrogenase</fullName>
    </submittedName>
</protein>
<evidence type="ECO:0000256" key="3">
    <source>
        <dbReference type="ARBA" id="ARBA00022833"/>
    </source>
</evidence>
<dbReference type="EMBL" id="QEKW01000004">
    <property type="protein sequence ID" value="PVZ10846.1"/>
    <property type="molecule type" value="Genomic_DNA"/>
</dbReference>
<name>A0A2U1FFD4_9PSEU</name>
<evidence type="ECO:0000256" key="4">
    <source>
        <dbReference type="ARBA" id="ARBA00023002"/>
    </source>
</evidence>
<sequence>MVRAVVHAGRGQVRVEDVADPRLCSPTDAIVRVRRAAVCGTDLHVLAHPDQLPRGFVLGHEFVGEVVERGDQVREHALGDLVVGADYTACGRCWWCRRGDHWQCSDRRFFGTGTVFGPPLAGAQAELVRVPHADTVLVALPPGIDADAAVFLGDTAATGYAALRRAGTEPGETVAVLGGGPVGQVASLVAQAIGAGVVVVVEPVADRREIAAREGAVAASPDRARKVVDAATDGRGADVVVDAVGGERGLGLALDLVRRRGRVASVGVPSETIEVPAGRAFADELAFSFAIGDVMRDAEPLLALVRAGVLDPSVVATERVGLDGAVEAYRRTAERLTLKTLIRP</sequence>
<evidence type="ECO:0000256" key="1">
    <source>
        <dbReference type="ARBA" id="ARBA00001947"/>
    </source>
</evidence>
<keyword evidence="9" id="KW-1185">Reference proteome</keyword>